<keyword evidence="2" id="KW-1185">Reference proteome</keyword>
<accession>A0ACD4DCM3</accession>
<gene>
    <name evidence="1" type="ORF">OED52_13830</name>
</gene>
<reference evidence="1" key="1">
    <citation type="submission" date="2022-10" db="EMBL/GenBank/DDBJ databases">
        <title>Rhodococcus ferula Z13 complete genome.</title>
        <authorList>
            <person name="Long X."/>
            <person name="Zang M."/>
        </authorList>
    </citation>
    <scope>NUCLEOTIDE SEQUENCE</scope>
    <source>
        <strain evidence="1">Z13</strain>
    </source>
</reference>
<evidence type="ECO:0000313" key="2">
    <source>
        <dbReference type="Proteomes" id="UP001156484"/>
    </source>
</evidence>
<dbReference type="EMBL" id="CP107551">
    <property type="protein sequence ID" value="UYP17752.1"/>
    <property type="molecule type" value="Genomic_DNA"/>
</dbReference>
<dbReference type="Proteomes" id="UP001156484">
    <property type="component" value="Chromosome"/>
</dbReference>
<evidence type="ECO:0000313" key="1">
    <source>
        <dbReference type="EMBL" id="UYP17752.1"/>
    </source>
</evidence>
<sequence>MSMESIRRYYGVPAKRGTRIAYRGEGRRWIGTIVAARGHYLRVRLDNCFGQIMTLHPTWEVEYLGGAE</sequence>
<protein>
    <submittedName>
        <fullName evidence="1">Uncharacterized protein</fullName>
    </submittedName>
</protein>
<proteinExistence type="predicted"/>
<name>A0ACD4DCM3_9NOCA</name>
<organism evidence="1 2">
    <name type="scientific">Rhodococcus sacchari</name>
    <dbReference type="NCBI Taxonomy" id="2962047"/>
    <lineage>
        <taxon>Bacteria</taxon>
        <taxon>Bacillati</taxon>
        <taxon>Actinomycetota</taxon>
        <taxon>Actinomycetes</taxon>
        <taxon>Mycobacteriales</taxon>
        <taxon>Nocardiaceae</taxon>
        <taxon>Rhodococcus</taxon>
    </lineage>
</organism>